<evidence type="ECO:0000313" key="2">
    <source>
        <dbReference type="Proteomes" id="UP000255423"/>
    </source>
</evidence>
<protein>
    <recommendedName>
        <fullName evidence="3">Uracil DNA glycosylase superfamily protein</fullName>
    </recommendedName>
</protein>
<evidence type="ECO:0008006" key="3">
    <source>
        <dbReference type="Google" id="ProtNLM"/>
    </source>
</evidence>
<sequence length="298" mass="35234">MTQLDLYKEFYGLENEYRPLMDELTYNQGNYKKTGYKGWVWLQSKLIYQPDILFIGYNPGQSKGGVKDFYFPITGERQFACFEDNNAYYNYPRELATGLPTRWYERNQPQNNDFYVQFLDIIWRCAEELYSNGCIQKKSKVPQWFKTVEEKVSFINLYPMATKSINILTSLLKEIYEKHPEIILGLYDEKPREEKKKQPILTDYEIKFPFIYRVQKIQKWMEPKLTVCLGTGTFEDFTECRQGIYKKDANGLIFPKAPDCISKDINPNVIGIPRDREQPWPTEAAANEIVNRLHPKNP</sequence>
<dbReference type="Proteomes" id="UP000255423">
    <property type="component" value="Unassembled WGS sequence"/>
</dbReference>
<accession>A0A380S881</accession>
<dbReference type="RefSeq" id="WP_109573667.1">
    <property type="nucleotide sequence ID" value="NZ_UHJL01000006.1"/>
</dbReference>
<organism evidence="1 2">
    <name type="scientific">Fibrobacter succinogenes</name>
    <name type="common">Bacteroides succinogenes</name>
    <dbReference type="NCBI Taxonomy" id="833"/>
    <lineage>
        <taxon>Bacteria</taxon>
        <taxon>Pseudomonadati</taxon>
        <taxon>Fibrobacterota</taxon>
        <taxon>Fibrobacteria</taxon>
        <taxon>Fibrobacterales</taxon>
        <taxon>Fibrobacteraceae</taxon>
        <taxon>Fibrobacter</taxon>
    </lineage>
</organism>
<dbReference type="AlphaFoldDB" id="A0A380S881"/>
<name>A0A380S881_FIBSU</name>
<gene>
    <name evidence="1" type="ORF">SAMN05661053_2893</name>
</gene>
<proteinExistence type="predicted"/>
<dbReference type="EMBL" id="UHJL01000006">
    <property type="protein sequence ID" value="SUQ26087.1"/>
    <property type="molecule type" value="Genomic_DNA"/>
</dbReference>
<evidence type="ECO:0000313" key="1">
    <source>
        <dbReference type="EMBL" id="SUQ26087.1"/>
    </source>
</evidence>
<reference evidence="1 2" key="1">
    <citation type="submission" date="2017-08" db="EMBL/GenBank/DDBJ databases">
        <authorList>
            <person name="de Groot N.N."/>
        </authorList>
    </citation>
    <scope>NUCLEOTIDE SEQUENCE [LARGE SCALE GENOMIC DNA]</scope>
    <source>
        <strain evidence="1 2">HM2</strain>
    </source>
</reference>